<dbReference type="KEGG" id="bcou:IC761_34355"/>
<organism evidence="1 2">
    <name type="scientific">Bradyrhizobium commune</name>
    <dbReference type="NCBI Taxonomy" id="83627"/>
    <lineage>
        <taxon>Bacteria</taxon>
        <taxon>Pseudomonadati</taxon>
        <taxon>Pseudomonadota</taxon>
        <taxon>Alphaproteobacteria</taxon>
        <taxon>Hyphomicrobiales</taxon>
        <taxon>Nitrobacteraceae</taxon>
        <taxon>Bradyrhizobium</taxon>
    </lineage>
</organism>
<reference evidence="1 2" key="1">
    <citation type="submission" date="2020-09" db="EMBL/GenBank/DDBJ databases">
        <title>Complete genomes of bradyrhizobia occurring on native shrubby legumes in Australia.</title>
        <authorList>
            <person name="Lafay B."/>
        </authorList>
    </citation>
    <scope>NUCLEOTIDE SEQUENCE [LARGE SCALE GENOMIC DNA]</scope>
    <source>
        <strain evidence="1 2">BDV5040</strain>
    </source>
</reference>
<evidence type="ECO:0000313" key="2">
    <source>
        <dbReference type="Proteomes" id="UP000594621"/>
    </source>
</evidence>
<dbReference type="Proteomes" id="UP000594621">
    <property type="component" value="Chromosome"/>
</dbReference>
<sequence>MIDFKSLARWLRLRRVWRTALGTTAAATAFVAAIAALTHQLDDIAGFWKHTFSSKPTKITIKEVTASEPYFYEAVRYVTYIRFIYSRTGSEKTTCVGELEPDGVRHTSDYALEEDGTQKADKRTIVLVSEEDRDVRAGFRFVISTAYFSNDPVFRLNCNGTITPGVRVPMKNISDDTRLRWVKIPD</sequence>
<proteinExistence type="predicted"/>
<name>A0A7S9D5A5_9BRAD</name>
<gene>
    <name evidence="1" type="ORF">IC761_34355</name>
</gene>
<evidence type="ECO:0000313" key="1">
    <source>
        <dbReference type="EMBL" id="QPF91466.1"/>
    </source>
</evidence>
<dbReference type="EMBL" id="CP061379">
    <property type="protein sequence ID" value="QPF91466.1"/>
    <property type="molecule type" value="Genomic_DNA"/>
</dbReference>
<keyword evidence="2" id="KW-1185">Reference proteome</keyword>
<dbReference type="RefSeq" id="WP_195801033.1">
    <property type="nucleotide sequence ID" value="NZ_CP061379.1"/>
</dbReference>
<protein>
    <submittedName>
        <fullName evidence="1">Uncharacterized protein</fullName>
    </submittedName>
</protein>
<dbReference type="AlphaFoldDB" id="A0A7S9D5A5"/>
<accession>A0A7S9D5A5</accession>